<evidence type="ECO:0000256" key="1">
    <source>
        <dbReference type="SAM" id="MobiDB-lite"/>
    </source>
</evidence>
<organism evidence="4 5">
    <name type="scientific">Photobacterium atrarenae</name>
    <dbReference type="NCBI Taxonomy" id="865757"/>
    <lineage>
        <taxon>Bacteria</taxon>
        <taxon>Pseudomonadati</taxon>
        <taxon>Pseudomonadota</taxon>
        <taxon>Gammaproteobacteria</taxon>
        <taxon>Vibrionales</taxon>
        <taxon>Vibrionaceae</taxon>
        <taxon>Photobacterium</taxon>
    </lineage>
</organism>
<feature type="region of interest" description="Disordered" evidence="1">
    <location>
        <begin position="58"/>
        <end position="88"/>
    </location>
</feature>
<keyword evidence="2" id="KW-0472">Membrane</keyword>
<evidence type="ECO:0000256" key="2">
    <source>
        <dbReference type="SAM" id="Phobius"/>
    </source>
</evidence>
<keyword evidence="2" id="KW-0812">Transmembrane</keyword>
<dbReference type="Proteomes" id="UP001057998">
    <property type="component" value="Chromosome 1"/>
</dbReference>
<name>A0ABY5GB42_9GAMM</name>
<dbReference type="RefSeq" id="WP_255387584.1">
    <property type="nucleotide sequence ID" value="NZ_CP101508.1"/>
</dbReference>
<keyword evidence="5" id="KW-1185">Reference proteome</keyword>
<feature type="transmembrane region" description="Helical" evidence="2">
    <location>
        <begin position="7"/>
        <end position="25"/>
    </location>
</feature>
<gene>
    <name evidence="4" type="ORF">NNL38_08235</name>
</gene>
<evidence type="ECO:0000259" key="3">
    <source>
        <dbReference type="Pfam" id="PF13280"/>
    </source>
</evidence>
<keyword evidence="2" id="KW-1133">Transmembrane helix</keyword>
<proteinExistence type="predicted"/>
<protein>
    <submittedName>
        <fullName evidence="4">WYL domain-containing protein</fullName>
    </submittedName>
</protein>
<evidence type="ECO:0000313" key="4">
    <source>
        <dbReference type="EMBL" id="UTV26371.1"/>
    </source>
</evidence>
<feature type="domain" description="WYL" evidence="3">
    <location>
        <begin position="103"/>
        <end position="160"/>
    </location>
</feature>
<dbReference type="InterPro" id="IPR026881">
    <property type="entry name" value="WYL_dom"/>
</dbReference>
<reference evidence="4" key="1">
    <citation type="submission" date="2022-07" db="EMBL/GenBank/DDBJ databases">
        <title>Genome sequencing of Photobacterium atrarenae GJH2-4.</title>
        <authorList>
            <person name="Park S.-J."/>
        </authorList>
    </citation>
    <scope>NUCLEOTIDE SEQUENCE</scope>
    <source>
        <strain evidence="4">GJH2-4</strain>
    </source>
</reference>
<dbReference type="Pfam" id="PF13280">
    <property type="entry name" value="WYL"/>
    <property type="match status" value="1"/>
</dbReference>
<evidence type="ECO:0000313" key="5">
    <source>
        <dbReference type="Proteomes" id="UP001057998"/>
    </source>
</evidence>
<sequence>MNKYLRLTLYICATFFISFITLGIATQTMSAIPGSLTWVVVTGLCGCALFKRWRKFHPKTPSSPKQEWQGWEPVTRESPTQKQTPTKQKRFTPWYEEDLLWQGKRKLQITYHSEKDEVTERRIEMVGCWPNENGEIFIRAKCDLRDDWRTFKADNILHLKTARNKSFDNFSDYMSSELGI</sequence>
<accession>A0ABY5GB42</accession>
<feature type="compositionally biased region" description="Polar residues" evidence="1">
    <location>
        <begin position="77"/>
        <end position="86"/>
    </location>
</feature>
<feature type="transmembrane region" description="Helical" evidence="2">
    <location>
        <begin position="31"/>
        <end position="50"/>
    </location>
</feature>
<dbReference type="EMBL" id="CP101508">
    <property type="protein sequence ID" value="UTV26371.1"/>
    <property type="molecule type" value="Genomic_DNA"/>
</dbReference>